<dbReference type="GO" id="GO:0046872">
    <property type="term" value="F:metal ion binding"/>
    <property type="evidence" value="ECO:0007669"/>
    <property type="project" value="UniProtKB-KW"/>
</dbReference>
<evidence type="ECO:0000256" key="5">
    <source>
        <dbReference type="ARBA" id="ARBA00022723"/>
    </source>
</evidence>
<dbReference type="EMBL" id="JAOTNP010000013">
    <property type="protein sequence ID" value="MDV8946468.1"/>
    <property type="molecule type" value="Genomic_DNA"/>
</dbReference>
<evidence type="ECO:0000256" key="2">
    <source>
        <dbReference type="ARBA" id="ARBA00012035"/>
    </source>
</evidence>
<feature type="binding site" evidence="12">
    <location>
        <begin position="252"/>
        <end position="253"/>
    </location>
    <ligand>
        <name>ATP</name>
        <dbReference type="ChEBI" id="CHEBI:30616"/>
    </ligand>
</feature>
<evidence type="ECO:0000313" key="19">
    <source>
        <dbReference type="Proteomes" id="UP000027731"/>
    </source>
</evidence>
<evidence type="ECO:0000256" key="9">
    <source>
        <dbReference type="ARBA" id="ARBA00022842"/>
    </source>
</evidence>
<feature type="domain" description="Carbohydrate kinase PfkB" evidence="13">
    <location>
        <begin position="4"/>
        <end position="296"/>
    </location>
</feature>
<dbReference type="EC" id="2.7.1.15" evidence="2 12"/>
<dbReference type="EMBL" id="JOSX01000020">
    <property type="protein sequence ID" value="KEK14457.1"/>
    <property type="molecule type" value="Genomic_DNA"/>
</dbReference>
<dbReference type="PANTHER" id="PTHR10584:SF166">
    <property type="entry name" value="RIBOKINASE"/>
    <property type="match status" value="1"/>
</dbReference>
<dbReference type="InterPro" id="IPR002139">
    <property type="entry name" value="Ribo/fructo_kinase"/>
</dbReference>
<evidence type="ECO:0000313" key="14">
    <source>
        <dbReference type="EMBL" id="KEK14457.1"/>
    </source>
</evidence>
<comment type="similarity">
    <text evidence="1">Belongs to the carbohydrate kinase pfkB family.</text>
</comment>
<comment type="cofactor">
    <cofactor evidence="12">
        <name>Mg(2+)</name>
        <dbReference type="ChEBI" id="CHEBI:18420"/>
    </cofactor>
    <text evidence="12">Requires a divalent cation, most likely magnesium in vivo, as an electrophilic catalyst to aid phosphoryl group transfer. It is the chelate of the metal and the nucleotide that is the actual substrate.</text>
</comment>
<dbReference type="OMA" id="IQHGANF"/>
<dbReference type="Proteomes" id="UP000276940">
    <property type="component" value="Unassembled WGS sequence"/>
</dbReference>
<evidence type="ECO:0000313" key="15">
    <source>
        <dbReference type="EMBL" id="MDV8946468.1"/>
    </source>
</evidence>
<dbReference type="NCBIfam" id="TIGR02152">
    <property type="entry name" value="D_ribokin_bact"/>
    <property type="match status" value="1"/>
</dbReference>
<dbReference type="SUPFAM" id="SSF53613">
    <property type="entry name" value="Ribokinase-like"/>
    <property type="match status" value="1"/>
</dbReference>
<feature type="binding site" evidence="12">
    <location>
        <begin position="12"/>
        <end position="14"/>
    </location>
    <ligand>
        <name>substrate</name>
    </ligand>
</feature>
<keyword evidence="10 12" id="KW-0630">Potassium</keyword>
<feature type="binding site" evidence="12">
    <location>
        <position position="247"/>
    </location>
    <ligand>
        <name>K(+)</name>
        <dbReference type="ChEBI" id="CHEBI:29103"/>
    </ligand>
</feature>
<dbReference type="UniPathway" id="UPA00916">
    <property type="reaction ID" value="UER00889"/>
</dbReference>
<dbReference type="Gene3D" id="3.40.1190.20">
    <property type="match status" value="1"/>
</dbReference>
<evidence type="ECO:0000313" key="22">
    <source>
        <dbReference type="Proteomes" id="UP000276940"/>
    </source>
</evidence>
<comment type="activity regulation">
    <text evidence="12">Activated by a monovalent cation that binds near, but not in, the active site. The most likely occupant of the site in vivo is potassium. Ion binding induces a conformational change that may alter substrate affinity.</text>
</comment>
<reference evidence="20" key="5">
    <citation type="submission" date="2018-04" db="EMBL/GenBank/DDBJ databases">
        <title>Draft Genome Sequences of 10 Lactobacillus Species from 22 Commercial Probiotic Products.</title>
        <authorList>
            <person name="Gangiredla J."/>
            <person name="Barnaba T.J."/>
            <person name="Mammel M.K."/>
            <person name="Lacher D.W."/>
            <person name="Elkins C.A."/>
            <person name="Lampel K.A."/>
            <person name="Whitehouse C.A."/>
            <person name="Tartera C."/>
        </authorList>
    </citation>
    <scope>NUCLEOTIDE SEQUENCE [LARGE SCALE GENOMIC DNA]</scope>
    <source>
        <strain evidence="20">DS12_10</strain>
    </source>
</reference>
<feature type="binding site" evidence="12">
    <location>
        <begin position="221"/>
        <end position="226"/>
    </location>
    <ligand>
        <name>ATP</name>
        <dbReference type="ChEBI" id="CHEBI:30616"/>
    </ligand>
</feature>
<keyword evidence="5 12" id="KW-0479">Metal-binding</keyword>
<evidence type="ECO:0000313" key="21">
    <source>
        <dbReference type="Proteomes" id="UP000245735"/>
    </source>
</evidence>
<dbReference type="Proteomes" id="UP000245735">
    <property type="component" value="Unassembled WGS sequence"/>
</dbReference>
<evidence type="ECO:0000256" key="3">
    <source>
        <dbReference type="ARBA" id="ARBA00016943"/>
    </source>
</evidence>
<keyword evidence="12" id="KW-0963">Cytoplasm</keyword>
<keyword evidence="11 12" id="KW-0119">Carbohydrate metabolism</keyword>
<feature type="binding site" evidence="12">
    <location>
        <position position="249"/>
    </location>
    <ligand>
        <name>K(+)</name>
        <dbReference type="ChEBI" id="CHEBI:29103"/>
    </ligand>
</feature>
<feature type="active site" description="Proton acceptor" evidence="12">
    <location>
        <position position="253"/>
    </location>
</feature>
<reference evidence="16" key="3">
    <citation type="journal article" date="2018" name="Genome Announc.">
        <title>Fifty-Six Draft Genome Sequences of 10 Lactobacillus Species from 22 Commercial Dietary Supplements.</title>
        <authorList>
            <person name="Gangiredla J."/>
            <person name="Barnaba T.J."/>
            <person name="Mammel M.K."/>
            <person name="Lacher D.W."/>
            <person name="Elkins C.A."/>
            <person name="Lampel K.A."/>
            <person name="Whitehouse C.A."/>
            <person name="Tartera C."/>
        </authorList>
    </citation>
    <scope>NUCLEOTIDE SEQUENCE</scope>
    <source>
        <strain evidence="16">DS12_10</strain>
    </source>
</reference>
<dbReference type="GO" id="GO:0005524">
    <property type="term" value="F:ATP binding"/>
    <property type="evidence" value="ECO:0007669"/>
    <property type="project" value="UniProtKB-UniRule"/>
</dbReference>
<evidence type="ECO:0000256" key="11">
    <source>
        <dbReference type="ARBA" id="ARBA00023277"/>
    </source>
</evidence>
<gene>
    <name evidence="12 15" type="primary">rbsK</name>
    <name evidence="18" type="ORF">C5O77_08695</name>
    <name evidence="16" type="ORF">DB325_08675</name>
    <name evidence="17" type="ORF">DKZ35_10590</name>
    <name evidence="14" type="ORF">LR3_01100</name>
    <name evidence="15" type="ORF">NX099_03455</name>
</gene>
<evidence type="ECO:0000313" key="16">
    <source>
        <dbReference type="EMBL" id="PTV02788.1"/>
    </source>
</evidence>
<dbReference type="EMBL" id="QGHV01000095">
    <property type="protein sequence ID" value="PWT36403.1"/>
    <property type="molecule type" value="Genomic_DNA"/>
</dbReference>
<feature type="binding site" evidence="12">
    <location>
        <position position="284"/>
    </location>
    <ligand>
        <name>K(+)</name>
        <dbReference type="ChEBI" id="CHEBI:29103"/>
    </ligand>
</feature>
<accession>A0A073JMQ1</accession>
<keyword evidence="7 12" id="KW-0418">Kinase</keyword>
<dbReference type="Pfam" id="PF00294">
    <property type="entry name" value="PfkB"/>
    <property type="match status" value="1"/>
</dbReference>
<feature type="binding site" evidence="12">
    <location>
        <position position="253"/>
    </location>
    <ligand>
        <name>substrate</name>
    </ligand>
</feature>
<dbReference type="GO" id="GO:0005829">
    <property type="term" value="C:cytosol"/>
    <property type="evidence" value="ECO:0007669"/>
    <property type="project" value="TreeGrafter"/>
</dbReference>
<name>A0A073JMQ1_LIMRT</name>
<dbReference type="PRINTS" id="PR00990">
    <property type="entry name" value="RIBOKINASE"/>
</dbReference>
<keyword evidence="9 12" id="KW-0460">Magnesium</keyword>
<dbReference type="InterPro" id="IPR029056">
    <property type="entry name" value="Ribokinase-like"/>
</dbReference>
<organism evidence="14 19">
    <name type="scientific">Limosilactobacillus reuteri</name>
    <name type="common">Lactobacillus reuteri</name>
    <dbReference type="NCBI Taxonomy" id="1598"/>
    <lineage>
        <taxon>Bacteria</taxon>
        <taxon>Bacillati</taxon>
        <taxon>Bacillota</taxon>
        <taxon>Bacilli</taxon>
        <taxon>Lactobacillales</taxon>
        <taxon>Lactobacillaceae</taxon>
        <taxon>Limosilactobacillus</taxon>
    </lineage>
</organism>
<reference evidence="18 22" key="4">
    <citation type="journal article" date="2018" name="J Appl Environ Microbiol">
        <title>The gut symbionts Lactobacillus reuteri R2lc and 2010 encode a polyketide synthase cluster that activates the mammalian aryl-hydrocarbon receptor.</title>
        <authorList>
            <person name="Ozcam M."/>
            <person name="Roos S."/>
            <person name="Van Pijkeren J.P."/>
        </authorList>
    </citation>
    <scope>NUCLEOTIDE SEQUENCE [LARGE SCALE GENOMIC DNA]</scope>
    <source>
        <strain evidence="18 22">R2lc</strain>
    </source>
</reference>
<feature type="binding site" evidence="12">
    <location>
        <position position="141"/>
    </location>
    <ligand>
        <name>substrate</name>
    </ligand>
</feature>
<comment type="subcellular location">
    <subcellularLocation>
        <location evidence="12">Cytoplasm</location>
    </subcellularLocation>
</comment>
<dbReference type="GO" id="GO:0019303">
    <property type="term" value="P:D-ribose catabolic process"/>
    <property type="evidence" value="ECO:0007669"/>
    <property type="project" value="UniProtKB-UniRule"/>
</dbReference>
<reference evidence="15 23" key="7">
    <citation type="journal article" date="2022" name="Front. Cell. Infect. Microbiol.">
        <title>The probiotic and immunomodulation effects of Limosilactobacillus reuteri RGW1 isolated from calf feces.</title>
        <authorList>
            <person name="Huang K."/>
            <person name="Shi W."/>
            <person name="Yang B."/>
            <person name="Wang J."/>
        </authorList>
    </citation>
    <scope>NUCLEOTIDE SEQUENCE [LARGE SCALE GENOMIC DNA]</scope>
    <source>
        <strain evidence="15 23">RGW1</strain>
    </source>
</reference>
<feature type="binding site" evidence="12">
    <location>
        <position position="287"/>
    </location>
    <ligand>
        <name>K(+)</name>
        <dbReference type="ChEBI" id="CHEBI:29103"/>
    </ligand>
</feature>
<dbReference type="Proteomes" id="UP000027731">
    <property type="component" value="Unassembled WGS sequence"/>
</dbReference>
<protein>
    <recommendedName>
        <fullName evidence="3 12">Ribokinase</fullName>
        <shortName evidence="12">RK</shortName>
        <ecNumber evidence="2 12">2.7.1.15</ecNumber>
    </recommendedName>
</protein>
<dbReference type="Proteomes" id="UP001286376">
    <property type="component" value="Unassembled WGS sequence"/>
</dbReference>
<evidence type="ECO:0000259" key="13">
    <source>
        <dbReference type="Pfam" id="PF00294"/>
    </source>
</evidence>
<dbReference type="InterPro" id="IPR002173">
    <property type="entry name" value="Carboh/pur_kinase_PfkB_CS"/>
</dbReference>
<dbReference type="PANTHER" id="PTHR10584">
    <property type="entry name" value="SUGAR KINASE"/>
    <property type="match status" value="1"/>
</dbReference>
<feature type="binding site" evidence="12">
    <location>
        <position position="293"/>
    </location>
    <ligand>
        <name>K(+)</name>
        <dbReference type="ChEBI" id="CHEBI:29103"/>
    </ligand>
</feature>
<reference evidence="14 19" key="1">
    <citation type="submission" date="2014-06" db="EMBL/GenBank/DDBJ databases">
        <title>Genetic determinant of reutericyclin biosynthesis of Lactobacillus reuteri.</title>
        <authorList>
            <person name="Lin X."/>
            <person name="Duar R."/>
            <person name="Walter J."/>
            <person name="Gaenzle M."/>
        </authorList>
    </citation>
    <scope>NUCLEOTIDE SEQUENCE [LARGE SCALE GENOMIC DNA]</scope>
    <source>
        <strain evidence="14 19">LTH2584</strain>
    </source>
</reference>
<evidence type="ECO:0000256" key="1">
    <source>
        <dbReference type="ARBA" id="ARBA00005380"/>
    </source>
</evidence>
<proteinExistence type="inferred from homology"/>
<reference evidence="17" key="6">
    <citation type="submission" date="2018-05" db="EMBL/GenBank/DDBJ databases">
        <authorList>
            <person name="Peng X.Y."/>
            <person name="Xu Y.F."/>
            <person name="Luo D."/>
            <person name="Yu J."/>
            <person name="Gu J.Y."/>
        </authorList>
    </citation>
    <scope>NUCLEOTIDE SEQUENCE</scope>
    <source>
        <strain evidence="17">LR9</strain>
    </source>
</reference>
<feature type="binding site" evidence="12">
    <location>
        <position position="289"/>
    </location>
    <ligand>
        <name>K(+)</name>
        <dbReference type="ChEBI" id="CHEBI:29103"/>
    </ligand>
</feature>
<reference evidence="21" key="2">
    <citation type="journal article" date="2018" name="Front. Microbiol.">
        <title>Comparative Genomics of the Herbivore Gut Symbiont Lactobacillus reuteri Reveals Genetic Diversity and Lifestyle Adaptation.</title>
        <authorList>
            <person name="Zhao J."/>
        </authorList>
    </citation>
    <scope>NUCLEOTIDE SEQUENCE [LARGE SCALE GENOMIC DNA]</scope>
    <source>
        <strain evidence="21">LR9</strain>
    </source>
</reference>
<comment type="function">
    <text evidence="12">Catalyzes the phosphorylation of ribose at O-5 in a reaction requiring ATP and magnesium. The resulting D-ribose-5-phosphate can then be used either for sythesis of nucleotides, histidine, and tryptophan, or as a component of the pentose phosphate pathway.</text>
</comment>
<evidence type="ECO:0000256" key="4">
    <source>
        <dbReference type="ARBA" id="ARBA00022679"/>
    </source>
</evidence>
<dbReference type="GO" id="GO:0004747">
    <property type="term" value="F:ribokinase activity"/>
    <property type="evidence" value="ECO:0007669"/>
    <property type="project" value="UniProtKB-UniRule"/>
</dbReference>
<dbReference type="HAMAP" id="MF_01987">
    <property type="entry name" value="Ribokinase"/>
    <property type="match status" value="1"/>
</dbReference>
<dbReference type="AlphaFoldDB" id="A0A073JMQ1"/>
<evidence type="ECO:0000256" key="12">
    <source>
        <dbReference type="HAMAP-Rule" id="MF_01987"/>
    </source>
</evidence>
<dbReference type="InterPro" id="IPR011611">
    <property type="entry name" value="PfkB_dom"/>
</dbReference>
<dbReference type="EMBL" id="QAZN01000019">
    <property type="protein sequence ID" value="PTV02788.1"/>
    <property type="molecule type" value="Genomic_DNA"/>
</dbReference>
<comment type="catalytic activity">
    <reaction evidence="12">
        <text>D-ribose + ATP = D-ribose 5-phosphate + ADP + H(+)</text>
        <dbReference type="Rhea" id="RHEA:13697"/>
        <dbReference type="ChEBI" id="CHEBI:15378"/>
        <dbReference type="ChEBI" id="CHEBI:30616"/>
        <dbReference type="ChEBI" id="CHEBI:47013"/>
        <dbReference type="ChEBI" id="CHEBI:78346"/>
        <dbReference type="ChEBI" id="CHEBI:456216"/>
        <dbReference type="EC" id="2.7.1.15"/>
    </reaction>
</comment>
<sequence>MTNHVTIVGSLNVDTTMKVKRMPLPGETIAALSKTNAAGGKGANQAVAAARSGAETAFVGQVGDDAGGKMMINDLKNNNVDTTGIHVDDQAGTGSAAILLDESGQNSILVYGGANQQLSVKEVEDARDQIAAADFVIAQFETPQEATLRAFQIAKENGVKTILNPAPAHEINPDLLKLTDLIIPNETESAALTGIIITDETSMLMSAAKFAQMGVRNLIITVGAKGAFYCTQDGYNFIPAFKVNAVDTTAAGDTFIGALSSQLKPDMSNIEKAIVYAQRASSLAVQKLGALPSIPTYDEVVAASKNN</sequence>
<evidence type="ECO:0000313" key="23">
    <source>
        <dbReference type="Proteomes" id="UP001286376"/>
    </source>
</evidence>
<dbReference type="RefSeq" id="WP_003668535.1">
    <property type="nucleotide sequence ID" value="NZ_CP011024.1"/>
</dbReference>
<evidence type="ECO:0000313" key="20">
    <source>
        <dbReference type="Proteomes" id="UP000244083"/>
    </source>
</evidence>
<comment type="caution">
    <text evidence="14">The sequence shown here is derived from an EMBL/GenBank/DDBJ whole genome shotgun (WGS) entry which is preliminary data.</text>
</comment>
<feature type="binding site" evidence="12">
    <location>
        <begin position="40"/>
        <end position="44"/>
    </location>
    <ligand>
        <name>substrate</name>
    </ligand>
</feature>
<dbReference type="CDD" id="cd01174">
    <property type="entry name" value="ribokinase"/>
    <property type="match status" value="1"/>
</dbReference>
<dbReference type="PROSITE" id="PS00584">
    <property type="entry name" value="PFKB_KINASES_2"/>
    <property type="match status" value="1"/>
</dbReference>
<dbReference type="InterPro" id="IPR011877">
    <property type="entry name" value="Ribokinase"/>
</dbReference>
<keyword evidence="8 12" id="KW-0067">ATP-binding</keyword>
<evidence type="ECO:0000256" key="6">
    <source>
        <dbReference type="ARBA" id="ARBA00022741"/>
    </source>
</evidence>
<evidence type="ECO:0000313" key="18">
    <source>
        <dbReference type="EMBL" id="RMX24637.1"/>
    </source>
</evidence>
<evidence type="ECO:0000256" key="7">
    <source>
        <dbReference type="ARBA" id="ARBA00022777"/>
    </source>
</evidence>
<keyword evidence="6 12" id="KW-0547">Nucleotide-binding</keyword>
<evidence type="ECO:0000256" key="8">
    <source>
        <dbReference type="ARBA" id="ARBA00022840"/>
    </source>
</evidence>
<comment type="pathway">
    <text evidence="12">Carbohydrate metabolism; D-ribose degradation; D-ribose 5-phosphate from beta-D-ribopyranose: step 2/2.</text>
</comment>
<dbReference type="PATRIC" id="fig|1598.90.peg.1554"/>
<reference evidence="15" key="8">
    <citation type="submission" date="2022-08" db="EMBL/GenBank/DDBJ databases">
        <authorList>
            <person name="Huang K."/>
        </authorList>
    </citation>
    <scope>NUCLEOTIDE SEQUENCE</scope>
    <source>
        <strain evidence="15">RGW1</strain>
    </source>
</reference>
<comment type="subunit">
    <text evidence="12">Homodimer.</text>
</comment>
<feature type="binding site" evidence="12">
    <location>
        <position position="185"/>
    </location>
    <ligand>
        <name>ATP</name>
        <dbReference type="ChEBI" id="CHEBI:30616"/>
    </ligand>
</feature>
<dbReference type="EMBL" id="PTLS01000042">
    <property type="protein sequence ID" value="RMX24637.1"/>
    <property type="molecule type" value="Genomic_DNA"/>
</dbReference>
<comment type="caution">
    <text evidence="12">Lacks conserved residue(s) required for the propagation of feature annotation.</text>
</comment>
<dbReference type="Proteomes" id="UP000244083">
    <property type="component" value="Unassembled WGS sequence"/>
</dbReference>
<evidence type="ECO:0000256" key="10">
    <source>
        <dbReference type="ARBA" id="ARBA00022958"/>
    </source>
</evidence>
<comment type="similarity">
    <text evidence="12">Belongs to the carbohydrate kinase PfkB family. Ribokinase subfamily.</text>
</comment>
<evidence type="ECO:0000313" key="17">
    <source>
        <dbReference type="EMBL" id="PWT36403.1"/>
    </source>
</evidence>
<keyword evidence="4 12" id="KW-0808">Transferase</keyword>